<accession>A0A2N9GSA6</accession>
<dbReference type="PANTHER" id="PTHR45934">
    <property type="entry name" value="FAD/NAD(P)-BINDING OXIDOREDUCTASE FAMILY PROTEIN"/>
    <property type="match status" value="1"/>
</dbReference>
<dbReference type="PANTHER" id="PTHR45934:SF1">
    <property type="entry name" value="OS04G0423100 PROTEIN"/>
    <property type="match status" value="1"/>
</dbReference>
<keyword evidence="2" id="KW-0503">Monooxygenase</keyword>
<gene>
    <name evidence="3" type="ORF">FSB_LOCUS30245</name>
</gene>
<name>A0A2N9GSA6_FAGSY</name>
<dbReference type="SUPFAM" id="SSF51905">
    <property type="entry name" value="FAD/NAD(P)-binding domain"/>
    <property type="match status" value="1"/>
</dbReference>
<dbReference type="InterPro" id="IPR044560">
    <property type="entry name" value="MOase"/>
</dbReference>
<dbReference type="Gene3D" id="3.50.50.60">
    <property type="entry name" value="FAD/NAD(P)-binding domain"/>
    <property type="match status" value="1"/>
</dbReference>
<keyword evidence="1" id="KW-0560">Oxidoreductase</keyword>
<proteinExistence type="predicted"/>
<dbReference type="AlphaFoldDB" id="A0A2N9GSA6"/>
<reference evidence="3" key="1">
    <citation type="submission" date="2018-02" db="EMBL/GenBank/DDBJ databases">
        <authorList>
            <person name="Cohen D.B."/>
            <person name="Kent A.D."/>
        </authorList>
    </citation>
    <scope>NUCLEOTIDE SEQUENCE</scope>
</reference>
<evidence type="ECO:0000313" key="3">
    <source>
        <dbReference type="EMBL" id="SPD02363.1"/>
    </source>
</evidence>
<organism evidence="3">
    <name type="scientific">Fagus sylvatica</name>
    <name type="common">Beechnut</name>
    <dbReference type="NCBI Taxonomy" id="28930"/>
    <lineage>
        <taxon>Eukaryota</taxon>
        <taxon>Viridiplantae</taxon>
        <taxon>Streptophyta</taxon>
        <taxon>Embryophyta</taxon>
        <taxon>Tracheophyta</taxon>
        <taxon>Spermatophyta</taxon>
        <taxon>Magnoliopsida</taxon>
        <taxon>eudicotyledons</taxon>
        <taxon>Gunneridae</taxon>
        <taxon>Pentapetalae</taxon>
        <taxon>rosids</taxon>
        <taxon>fabids</taxon>
        <taxon>Fagales</taxon>
        <taxon>Fagaceae</taxon>
        <taxon>Fagus</taxon>
    </lineage>
</organism>
<evidence type="ECO:0000256" key="1">
    <source>
        <dbReference type="ARBA" id="ARBA00023002"/>
    </source>
</evidence>
<dbReference type="GO" id="GO:0004497">
    <property type="term" value="F:monooxygenase activity"/>
    <property type="evidence" value="ECO:0007669"/>
    <property type="project" value="UniProtKB-KW"/>
</dbReference>
<evidence type="ECO:0008006" key="4">
    <source>
        <dbReference type="Google" id="ProtNLM"/>
    </source>
</evidence>
<evidence type="ECO:0000256" key="2">
    <source>
        <dbReference type="ARBA" id="ARBA00023033"/>
    </source>
</evidence>
<dbReference type="EMBL" id="OIVN01002296">
    <property type="protein sequence ID" value="SPD02363.1"/>
    <property type="molecule type" value="Genomic_DNA"/>
</dbReference>
<sequence length="263" mass="28795">MDVNSAPPPHQKTREDMLAWIELGCDGVNSVVAARCLGLTAPINSGRWAVRGLARFPQGHGYHDFQQFVTDGKRAGFVPLNDKELYWFLTGRVTWTGNMARDPKLIQKEVIENFAKDLPQSYTRIVLHSDLSTLTWAPLMYRYPWDIIFGNICKGNITVAGDAMHPMTPDLGQNECAALEDAVVRDVVFYRLLYNRSVSLPSSSGTSEVASPNGCELCAPSSSEDGLFSSLSFKLYGGVGSNNSNAPPEAELQAANMIADFGN</sequence>
<dbReference type="InterPro" id="IPR036188">
    <property type="entry name" value="FAD/NAD-bd_sf"/>
</dbReference>
<protein>
    <recommendedName>
        <fullName evidence="4">FAD-binding domain-containing protein</fullName>
    </recommendedName>
</protein>